<dbReference type="InterPro" id="IPR051632">
    <property type="entry name" value="Rho_GEF"/>
</dbReference>
<dbReference type="GO" id="GO:0071875">
    <property type="term" value="P:adrenergic receptor signaling pathway"/>
    <property type="evidence" value="ECO:0007669"/>
    <property type="project" value="TreeGrafter"/>
</dbReference>
<dbReference type="SMART" id="SM00109">
    <property type="entry name" value="C1"/>
    <property type="match status" value="1"/>
</dbReference>
<feature type="compositionally biased region" description="Basic and acidic residues" evidence="9">
    <location>
        <begin position="2408"/>
        <end position="2419"/>
    </location>
</feature>
<feature type="compositionally biased region" description="Polar residues" evidence="9">
    <location>
        <begin position="2667"/>
        <end position="2687"/>
    </location>
</feature>
<sequence>MQKEGGESEKVKERGGGGLAMDVRVASAMKLNPQQAPLYGECLLTVQLCEEECVEDEEDVEFYLLFAGSTQRHVSSTLKVSHVTLQAVCPAHDRSETVRVTLCQARPGGSVDPVAEEHFQFVQDLALDMAQFLVNAVGKTEGALLLDECQIPLKECERLDDTLALALRHLPLPAGWSVLGTDLDTGTCTGLGIEPGPQDTLLHFAAKRGLRKVALFLLQQPGGREALRVPNKQGRTPARVAQKRGHKQLQKLLTEVENLPELETKASNWRYPEGRVLRHHPKLNTYTLTLEDVPGSPPPNIQCDVEELQRLIQSHQKEDPLPQHKPALLILNRDSSDRTDSLPPSSLDAEHQEPESETCDSISSAIEDGLCIRQNGTGDHVQSQDREVEANPPAVGDTGKASDKADCSQQRVEGDSVTFSAPSCGNQREEADIELCVISAKQGADKRNQEEQEACQRSLETETDNNAQSGNLESQDMGHAQSQGLLPTETSQPSQREEESEGSTDLSWRGDLPEEREGETNSSQEIGLNSSAVSSRDPEENGQHDDKIEPKLTDEATLIQVNSEVTSSIRNNETVISVGVDEPHGSLETETGNLSEQTKANTESVSGLVTDDANIKQNSEFSVTEGESLESKSLWPNMAPGPVHKVRRGLSPVPETSSHEGPAVEPLSETTEGFQQPQEVTQPSETALECQEILLNDSDCDKAGVSVGISKEVSSCQVDGALPDGSKEESAPNERINDSKEIFKEPESIEDIVVSQLDDKSISSDESSQHVDSKASIVTDLQQDASTVLSSENCGEASEMFVQPDSTSEPVGESSQLTDAKLQTQQTDESSQPVVPEALIVTDLQKDVSTVLSSEHCEADIIVETPPPFVEEASEMFVQPDSTSEPVGESSQLTDAKLQTDESSQPVAPGAIIVTDLQKDVSTVLSSEHCEADIIVETPPPFVEASEMFVQPDSTSKPVDESPQLTDAKLQTQQTDESSQPVAPEAFIETDLQKGVSTVLSSEHCEADIIVETPSPFGEEASEMVVQLDSASKLVEQILEEYCGDNANENLICEPGEPSVSTLQEEPGLKDVAPDEPLQETEIDSTLQDTLCELPDPPEIAHNDCPESNAQIQLPESSKENANTSSEPTAECVNDLDLACVSPLKESQGERPSETPLTDGVKISDVIPGGDECVDMATDMCETAISKDSPCSPMDTTSGSALESSSTSDPLNASSSTAELTSLLDINSGLHQDLEHTSPVDIVDNGLSEEPQPSETPESLNGLHQDTPDCLMEPSETLKQCAEEPQVEQMTDDSTLAKDAVDGHQDSSADIANSEAIHRETETFYSVDASRDAGLQDKKPTSVISEFPPSTPSPETVRHTESASTMRGSASDGDSLFSQDLGEDSVFNNKAEDSVTVTSGVSMTYSSSTDDTSSLGTPSAISQASTEAPISDPCTEKPTSPGASPVSGETEEEEKKDRLTDVPERSAILRTSIRSLSPFRRHSWGPGKNPAGETEISQQRSTARGEAEHRSAGHRRSMSWCPSVALRSEKDEINERSYSLEGLAAEKEGRKSLNQCMGEASQEPNCPSKLDREERGSLVSLTEEEQESDLGDCSSLDSQKSIQSGRRCVPPSQPFLTKSISMLAISHKDLDGLASFTGTSGSLEYSISEEDPGPLRSDSEGKVGGTKVSRTFSYLKSKMSKKNKEKEKDKNKERERDAKDKERRASNGHLFTAVMPVPTIPCHQCNKPINTKDAFLCTNCNAQVHKGCRESLPVCAKVKMKQQKQQQTVPDSALTPGVTLRSKTLPARERPWSVISVPDDQPAPLAPPRKSPSSIMSFNSNPLSKSMSINNIAGQMEDPPLKALKFLSQSTDSLHKTSKVSESTESLTDEGTEMMDSQLMGEFEAEAKELEADSYSFTVDKKFLKQLKKDVIKRQDVIYELIQTEMHHVRTLKIMADVYSKGLLREVQLEVQTVEKMFPMLDDVLDLHTQFFSQLLERKKESTSQEEGGFVIRKIGDLLVSQFSGSSAERMKKVYGKFCSRHNEAVNFYKELHTKDKRFQAFIKKKMSSSVVRRLSIPECILLVTQRITKYPVLLQRILQHTKENEEDHADVTQGLKLVKEVIAAVDNKVNEHEKKKRLKEVYSRTDSKSIMRMKSGQMFAREDLLRGQKLFHDGPLQLKNSAGRLKDVQALLLRDVIVFLQEKDQKYIFASLDQRSTVISLQKLIVREVANEEKGLFLITAGIEKPEMVEVYASSKEERNTWMQLIQEAMQSILSISSREGDDDEGVPSENEEDRRLQEIKVKELRDQLHKRDEQILTLLEEKVKLFRDMCDCGVPDETGLRNRMLFRATPDDITKGEPIMKEALKEVETLQVLVNDSLGGAVQDGVCAAGPVTLPRRAETFGGFDSHQMNILKTKDGDREETEDSAELRRTESDSVLKKASNTNPLLLLKRNNEQVLQSVAQLHDLLNTLQAVVIQQDTFIEDQRHALSERPQPTSRHPSVSSLNSSSSSSSSRPSSLIEQEKQRSLEKQRQEVASLQKQQAAHAEERRRREKEWEARERELAQRDSQLQTQEDEVQRRWKELEEEKQDLQSKKEEYQRDLARLRDSQKRLDREREQVQREAEQIRQTEESKKNRTPSTTSEDSSKFQSTGSLDRDPSEVELSSSPSARDFLSRMDSKRKGKNLNPFSSNSSQKGQNSEAQSQMPSRLLQLAKPKEKKDKKKKKGKGQQSQTADSSSTVVPSSTPDGEIFFC</sequence>
<feature type="region of interest" description="Disordered" evidence="9">
    <location>
        <begin position="577"/>
        <end position="600"/>
    </location>
</feature>
<feature type="region of interest" description="Disordered" evidence="9">
    <location>
        <begin position="2566"/>
        <end position="2734"/>
    </location>
</feature>
<dbReference type="GO" id="GO:0016020">
    <property type="term" value="C:membrane"/>
    <property type="evidence" value="ECO:0007669"/>
    <property type="project" value="TreeGrafter"/>
</dbReference>
<name>A0AA88T806_9TELE</name>
<keyword evidence="14" id="KW-1185">Reference proteome</keyword>
<evidence type="ECO:0000259" key="11">
    <source>
        <dbReference type="PROSITE" id="PS50010"/>
    </source>
</evidence>
<evidence type="ECO:0000256" key="4">
    <source>
        <dbReference type="ARBA" id="ARBA00022658"/>
    </source>
</evidence>
<proteinExistence type="predicted"/>
<comment type="subcellular location">
    <subcellularLocation>
        <location evidence="1">Cytoplasm</location>
    </subcellularLocation>
</comment>
<feature type="region of interest" description="Disordered" evidence="9">
    <location>
        <begin position="1644"/>
        <end position="1707"/>
    </location>
</feature>
<feature type="compositionally biased region" description="Basic and acidic residues" evidence="9">
    <location>
        <begin position="1453"/>
        <end position="1464"/>
    </location>
</feature>
<dbReference type="CDD" id="cd20878">
    <property type="entry name" value="C1_AKAP13"/>
    <property type="match status" value="1"/>
</dbReference>
<feature type="region of interest" description="Disordered" evidence="9">
    <location>
        <begin position="620"/>
        <end position="685"/>
    </location>
</feature>
<feature type="compositionally biased region" description="Polar residues" evidence="9">
    <location>
        <begin position="588"/>
        <end position="600"/>
    </location>
</feature>
<evidence type="ECO:0000259" key="10">
    <source>
        <dbReference type="PROSITE" id="PS50003"/>
    </source>
</evidence>
<keyword evidence="6" id="KW-0863">Zinc-finger</keyword>
<dbReference type="SMART" id="SM00233">
    <property type="entry name" value="PH"/>
    <property type="match status" value="1"/>
</dbReference>
<feature type="region of interest" description="Disordered" evidence="9">
    <location>
        <begin position="333"/>
        <end position="361"/>
    </location>
</feature>
<keyword evidence="2" id="KW-0963">Cytoplasm</keyword>
<evidence type="ECO:0000313" key="14">
    <source>
        <dbReference type="Proteomes" id="UP001187343"/>
    </source>
</evidence>
<accession>A0AA88T806</accession>
<feature type="compositionally biased region" description="Low complexity" evidence="9">
    <location>
        <begin position="2716"/>
        <end position="2728"/>
    </location>
</feature>
<feature type="region of interest" description="Disordered" evidence="9">
    <location>
        <begin position="878"/>
        <end position="905"/>
    </location>
</feature>
<keyword evidence="8" id="KW-0175">Coiled coil</keyword>
<comment type="caution">
    <text evidence="13">The sequence shown here is derived from an EMBL/GenBank/DDBJ whole genome shotgun (WGS) entry which is preliminary data.</text>
</comment>
<feature type="region of interest" description="Disordered" evidence="9">
    <location>
        <begin position="1784"/>
        <end position="1815"/>
    </location>
</feature>
<dbReference type="InterPro" id="IPR011993">
    <property type="entry name" value="PH-like_dom_sf"/>
</dbReference>
<feature type="region of interest" description="Disordered" evidence="9">
    <location>
        <begin position="1144"/>
        <end position="1164"/>
    </location>
</feature>
<dbReference type="GO" id="GO:0043123">
    <property type="term" value="P:positive regulation of canonical NF-kappaB signal transduction"/>
    <property type="evidence" value="ECO:0007669"/>
    <property type="project" value="TreeGrafter"/>
</dbReference>
<feature type="region of interest" description="Disordered" evidence="9">
    <location>
        <begin position="2470"/>
        <end position="2534"/>
    </location>
</feature>
<feature type="compositionally biased region" description="Polar residues" evidence="9">
    <location>
        <begin position="1595"/>
        <end position="1604"/>
    </location>
</feature>
<dbReference type="SUPFAM" id="SSF57889">
    <property type="entry name" value="Cysteine-rich domain"/>
    <property type="match status" value="1"/>
</dbReference>
<dbReference type="FunFam" id="1.20.900.10:FF:000004">
    <property type="entry name" value="Rho guanine nucleotide exchange factor 2"/>
    <property type="match status" value="1"/>
</dbReference>
<dbReference type="CDD" id="cd00160">
    <property type="entry name" value="RhoGEF"/>
    <property type="match status" value="1"/>
</dbReference>
<dbReference type="PROSITE" id="PS50003">
    <property type="entry name" value="PH_DOMAIN"/>
    <property type="match status" value="1"/>
</dbReference>
<dbReference type="PROSITE" id="PS50010">
    <property type="entry name" value="DH_2"/>
    <property type="match status" value="1"/>
</dbReference>
<feature type="region of interest" description="Disordered" evidence="9">
    <location>
        <begin position="442"/>
        <end position="556"/>
    </location>
</feature>
<feature type="region of interest" description="Disordered" evidence="9">
    <location>
        <begin position="2395"/>
        <end position="2419"/>
    </location>
</feature>
<dbReference type="SUPFAM" id="SSF48403">
    <property type="entry name" value="Ankyrin repeat"/>
    <property type="match status" value="1"/>
</dbReference>
<feature type="region of interest" description="Disordered" evidence="9">
    <location>
        <begin position="951"/>
        <end position="981"/>
    </location>
</feature>
<evidence type="ECO:0000259" key="12">
    <source>
        <dbReference type="PROSITE" id="PS50081"/>
    </source>
</evidence>
<dbReference type="InterPro" id="IPR001849">
    <property type="entry name" value="PH_domain"/>
</dbReference>
<dbReference type="Gene3D" id="1.25.40.20">
    <property type="entry name" value="Ankyrin repeat-containing domain"/>
    <property type="match status" value="1"/>
</dbReference>
<feature type="region of interest" description="Disordered" evidence="9">
    <location>
        <begin position="1185"/>
        <end position="1217"/>
    </location>
</feature>
<feature type="region of interest" description="Disordered" evidence="9">
    <location>
        <begin position="1231"/>
        <end position="1270"/>
    </location>
</feature>
<dbReference type="Pfam" id="PF17838">
    <property type="entry name" value="PH_16"/>
    <property type="match status" value="1"/>
</dbReference>
<keyword evidence="4" id="KW-0344">Guanine-nucleotide releasing factor</keyword>
<feature type="compositionally biased region" description="Polar residues" evidence="9">
    <location>
        <begin position="804"/>
        <end position="833"/>
    </location>
</feature>
<dbReference type="PANTHER" id="PTHR13944">
    <property type="entry name" value="AGAP007712-PA"/>
    <property type="match status" value="1"/>
</dbReference>
<dbReference type="InterPro" id="IPR036770">
    <property type="entry name" value="Ankyrin_rpt-contain_sf"/>
</dbReference>
<feature type="compositionally biased region" description="Polar residues" evidence="9">
    <location>
        <begin position="464"/>
        <end position="494"/>
    </location>
</feature>
<dbReference type="PANTHER" id="PTHR13944:SF18">
    <property type="entry name" value="A-KINASE ANCHOR PROTEIN 13"/>
    <property type="match status" value="1"/>
</dbReference>
<evidence type="ECO:0000256" key="9">
    <source>
        <dbReference type="SAM" id="MobiDB-lite"/>
    </source>
</evidence>
<feature type="compositionally biased region" description="Polar residues" evidence="9">
    <location>
        <begin position="668"/>
        <end position="685"/>
    </location>
</feature>
<feature type="region of interest" description="Disordered" evidence="9">
    <location>
        <begin position="374"/>
        <end position="424"/>
    </location>
</feature>
<feature type="compositionally biased region" description="Basic and acidic residues" evidence="9">
    <location>
        <begin position="725"/>
        <end position="747"/>
    </location>
</feature>
<dbReference type="SUPFAM" id="SSF48065">
    <property type="entry name" value="DBL homology domain (DH-domain)"/>
    <property type="match status" value="1"/>
</dbReference>
<evidence type="ECO:0000313" key="13">
    <source>
        <dbReference type="EMBL" id="KAK2867027.1"/>
    </source>
</evidence>
<evidence type="ECO:0000256" key="1">
    <source>
        <dbReference type="ARBA" id="ARBA00004496"/>
    </source>
</evidence>
<feature type="compositionally biased region" description="Polar residues" evidence="9">
    <location>
        <begin position="779"/>
        <end position="793"/>
    </location>
</feature>
<dbReference type="InterPro" id="IPR000219">
    <property type="entry name" value="DH_dom"/>
</dbReference>
<dbReference type="InterPro" id="IPR035899">
    <property type="entry name" value="DBL_dom_sf"/>
</dbReference>
<feature type="compositionally biased region" description="Low complexity" evidence="9">
    <location>
        <begin position="1248"/>
        <end position="1259"/>
    </location>
</feature>
<dbReference type="Proteomes" id="UP001187343">
    <property type="component" value="Unassembled WGS sequence"/>
</dbReference>
<dbReference type="GO" id="GO:0005078">
    <property type="term" value="F:MAP-kinase scaffold activity"/>
    <property type="evidence" value="ECO:0007669"/>
    <property type="project" value="TreeGrafter"/>
</dbReference>
<evidence type="ECO:0000256" key="7">
    <source>
        <dbReference type="ARBA" id="ARBA00022833"/>
    </source>
</evidence>
<feature type="compositionally biased region" description="Basic and acidic residues" evidence="9">
    <location>
        <begin position="536"/>
        <end position="554"/>
    </location>
</feature>
<feature type="domain" description="DH" evidence="11">
    <location>
        <begin position="1913"/>
        <end position="2109"/>
    </location>
</feature>
<feature type="compositionally biased region" description="Polar residues" evidence="9">
    <location>
        <begin position="520"/>
        <end position="534"/>
    </location>
</feature>
<evidence type="ECO:0000256" key="3">
    <source>
        <dbReference type="ARBA" id="ARBA00022553"/>
    </source>
</evidence>
<feature type="compositionally biased region" description="Basic and acidic residues" evidence="9">
    <location>
        <begin position="1329"/>
        <end position="1340"/>
    </location>
</feature>
<dbReference type="Gene3D" id="3.30.60.20">
    <property type="match status" value="1"/>
</dbReference>
<dbReference type="InterPro" id="IPR046349">
    <property type="entry name" value="C1-like_sf"/>
</dbReference>
<feature type="region of interest" description="Disordered" evidence="9">
    <location>
        <begin position="717"/>
        <end position="835"/>
    </location>
</feature>
<reference evidence="13" key="1">
    <citation type="submission" date="2023-08" db="EMBL/GenBank/DDBJ databases">
        <title>Chromosome-level Genome Assembly of mud carp (Cirrhinus molitorella).</title>
        <authorList>
            <person name="Liu H."/>
        </authorList>
    </citation>
    <scope>NUCLEOTIDE SEQUENCE</scope>
    <source>
        <strain evidence="13">Prfri</strain>
        <tissue evidence="13">Muscle</tissue>
    </source>
</reference>
<dbReference type="SMART" id="SM00325">
    <property type="entry name" value="RhoGEF"/>
    <property type="match status" value="1"/>
</dbReference>
<feature type="region of interest" description="Disordered" evidence="9">
    <location>
        <begin position="1328"/>
        <end position="1519"/>
    </location>
</feature>
<evidence type="ECO:0000256" key="6">
    <source>
        <dbReference type="ARBA" id="ARBA00022771"/>
    </source>
</evidence>
<dbReference type="Gene3D" id="1.20.900.10">
    <property type="entry name" value="Dbl homology (DH) domain"/>
    <property type="match status" value="1"/>
</dbReference>
<feature type="compositionally biased region" description="Low complexity" evidence="9">
    <location>
        <begin position="2478"/>
        <end position="2500"/>
    </location>
</feature>
<dbReference type="SUPFAM" id="SSF50729">
    <property type="entry name" value="PH domain-like"/>
    <property type="match status" value="1"/>
</dbReference>
<dbReference type="InterPro" id="IPR002219">
    <property type="entry name" value="PKC_DAG/PE"/>
</dbReference>
<organism evidence="13 14">
    <name type="scientific">Cirrhinus molitorella</name>
    <name type="common">mud carp</name>
    <dbReference type="NCBI Taxonomy" id="172907"/>
    <lineage>
        <taxon>Eukaryota</taxon>
        <taxon>Metazoa</taxon>
        <taxon>Chordata</taxon>
        <taxon>Craniata</taxon>
        <taxon>Vertebrata</taxon>
        <taxon>Euteleostomi</taxon>
        <taxon>Actinopterygii</taxon>
        <taxon>Neopterygii</taxon>
        <taxon>Teleostei</taxon>
        <taxon>Ostariophysi</taxon>
        <taxon>Cypriniformes</taxon>
        <taxon>Cyprinidae</taxon>
        <taxon>Labeoninae</taxon>
        <taxon>Labeonini</taxon>
        <taxon>Cirrhinus</taxon>
    </lineage>
</organism>
<dbReference type="GO" id="GO:0008270">
    <property type="term" value="F:zinc ion binding"/>
    <property type="evidence" value="ECO:0007669"/>
    <property type="project" value="UniProtKB-KW"/>
</dbReference>
<dbReference type="GO" id="GO:0015629">
    <property type="term" value="C:actin cytoskeleton"/>
    <property type="evidence" value="ECO:0007669"/>
    <property type="project" value="TreeGrafter"/>
</dbReference>
<dbReference type="PROSITE" id="PS00479">
    <property type="entry name" value="ZF_DAG_PE_1"/>
    <property type="match status" value="1"/>
</dbReference>
<dbReference type="GO" id="GO:0035023">
    <property type="term" value="P:regulation of Rho protein signal transduction"/>
    <property type="evidence" value="ECO:0007669"/>
    <property type="project" value="TreeGrafter"/>
</dbReference>
<evidence type="ECO:0008006" key="15">
    <source>
        <dbReference type="Google" id="ProtNLM"/>
    </source>
</evidence>
<evidence type="ECO:0000256" key="5">
    <source>
        <dbReference type="ARBA" id="ARBA00022723"/>
    </source>
</evidence>
<keyword evidence="3" id="KW-0597">Phosphoprotein</keyword>
<feature type="region of interest" description="Disordered" evidence="9">
    <location>
        <begin position="1054"/>
        <end position="1074"/>
    </location>
</feature>
<feature type="region of interest" description="Disordered" evidence="9">
    <location>
        <begin position="1555"/>
        <end position="1609"/>
    </location>
</feature>
<dbReference type="EMBL" id="JAUYZG010000025">
    <property type="protein sequence ID" value="KAK2867027.1"/>
    <property type="molecule type" value="Genomic_DNA"/>
</dbReference>
<keyword evidence="5" id="KW-0479">Metal-binding</keyword>
<protein>
    <recommendedName>
        <fullName evidence="15">A-kinase anchor protein 13-like</fullName>
    </recommendedName>
</protein>
<feature type="compositionally biased region" description="Low complexity" evidence="9">
    <location>
        <begin position="1196"/>
        <end position="1217"/>
    </location>
</feature>
<feature type="compositionally biased region" description="Basic and acidic residues" evidence="9">
    <location>
        <begin position="2502"/>
        <end position="2514"/>
    </location>
</feature>
<dbReference type="GO" id="GO:0005737">
    <property type="term" value="C:cytoplasm"/>
    <property type="evidence" value="ECO:0007669"/>
    <property type="project" value="UniProtKB-SubCell"/>
</dbReference>
<gene>
    <name evidence="13" type="ORF">Q8A67_025144</name>
</gene>
<dbReference type="GO" id="GO:0005085">
    <property type="term" value="F:guanyl-nucleotide exchange factor activity"/>
    <property type="evidence" value="ECO:0007669"/>
    <property type="project" value="UniProtKB-KW"/>
</dbReference>
<evidence type="ECO:0000256" key="8">
    <source>
        <dbReference type="ARBA" id="ARBA00023054"/>
    </source>
</evidence>
<feature type="compositionally biased region" description="Polar residues" evidence="9">
    <location>
        <begin position="2618"/>
        <end position="2634"/>
    </location>
</feature>
<dbReference type="Gene3D" id="2.30.29.30">
    <property type="entry name" value="Pleckstrin-homology domain (PH domain)/Phosphotyrosine-binding domain (PTB)"/>
    <property type="match status" value="1"/>
</dbReference>
<feature type="compositionally biased region" description="Polar residues" evidence="9">
    <location>
        <begin position="880"/>
        <end position="894"/>
    </location>
</feature>
<dbReference type="InterPro" id="IPR041020">
    <property type="entry name" value="PH_16"/>
</dbReference>
<feature type="compositionally biased region" description="Low complexity" evidence="9">
    <location>
        <begin position="1402"/>
        <end position="1419"/>
    </location>
</feature>
<feature type="domain" description="Phorbol-ester/DAG-type" evidence="12">
    <location>
        <begin position="1708"/>
        <end position="1755"/>
    </location>
</feature>
<feature type="compositionally biased region" description="Basic and acidic residues" evidence="9">
    <location>
        <begin position="1682"/>
        <end position="1705"/>
    </location>
</feature>
<keyword evidence="7" id="KW-0862">Zinc</keyword>
<dbReference type="PROSITE" id="PS50081">
    <property type="entry name" value="ZF_DAG_PE_2"/>
    <property type="match status" value="1"/>
</dbReference>
<dbReference type="Pfam" id="PF00621">
    <property type="entry name" value="RhoGEF"/>
    <property type="match status" value="1"/>
</dbReference>
<feature type="domain" description="PH" evidence="10">
    <location>
        <begin position="2150"/>
        <end position="2252"/>
    </location>
</feature>
<dbReference type="FunFam" id="2.30.29.30:FF:000021">
    <property type="entry name" value="Rho guanine nucleotide exchange factor 2"/>
    <property type="match status" value="1"/>
</dbReference>
<feature type="compositionally biased region" description="Basic and acidic residues" evidence="9">
    <location>
        <begin position="2566"/>
        <end position="2615"/>
    </location>
</feature>
<feature type="compositionally biased region" description="Basic and acidic residues" evidence="9">
    <location>
        <begin position="757"/>
        <end position="773"/>
    </location>
</feature>
<feature type="compositionally biased region" description="Polar residues" evidence="9">
    <location>
        <begin position="952"/>
        <end position="981"/>
    </location>
</feature>
<evidence type="ECO:0000256" key="2">
    <source>
        <dbReference type="ARBA" id="ARBA00022490"/>
    </source>
</evidence>
<feature type="compositionally biased region" description="Polar residues" evidence="9">
    <location>
        <begin position="407"/>
        <end position="424"/>
    </location>
</feature>